<dbReference type="CDD" id="cd07023">
    <property type="entry name" value="S49_Sppa_N_C"/>
    <property type="match status" value="1"/>
</dbReference>
<dbReference type="InterPro" id="IPR047272">
    <property type="entry name" value="S49_SppA_C"/>
</dbReference>
<evidence type="ECO:0000256" key="1">
    <source>
        <dbReference type="ARBA" id="ARBA00008683"/>
    </source>
</evidence>
<proteinExistence type="inferred from homology"/>
<dbReference type="PANTHER" id="PTHR42987">
    <property type="entry name" value="PEPTIDASE S49"/>
    <property type="match status" value="1"/>
</dbReference>
<evidence type="ECO:0000313" key="8">
    <source>
        <dbReference type="EMBL" id="ANJ68119.1"/>
    </source>
</evidence>
<protein>
    <submittedName>
        <fullName evidence="8">Peptidase S49</fullName>
    </submittedName>
</protein>
<dbReference type="STRING" id="1860122.A9404_12710"/>
<reference evidence="8 9" key="1">
    <citation type="submission" date="2016-06" db="EMBL/GenBank/DDBJ databases">
        <title>Insight into the functional genes involving in sulfur oxidation in Pearl River water.</title>
        <authorList>
            <person name="Luo J."/>
            <person name="Tan X."/>
            <person name="Lin W."/>
        </authorList>
    </citation>
    <scope>NUCLEOTIDE SEQUENCE [LARGE SCALE GENOMIC DNA]</scope>
    <source>
        <strain evidence="8 9">LS2</strain>
    </source>
</reference>
<dbReference type="KEGG" id="haz:A9404_12710"/>
<evidence type="ECO:0000256" key="4">
    <source>
        <dbReference type="ARBA" id="ARBA00022825"/>
    </source>
</evidence>
<keyword evidence="3" id="KW-0378">Hydrolase</keyword>
<evidence type="ECO:0000313" key="9">
    <source>
        <dbReference type="Proteomes" id="UP000078596"/>
    </source>
</evidence>
<evidence type="ECO:0000256" key="2">
    <source>
        <dbReference type="ARBA" id="ARBA00022670"/>
    </source>
</evidence>
<dbReference type="InterPro" id="IPR029045">
    <property type="entry name" value="ClpP/crotonase-like_dom_sf"/>
</dbReference>
<accession>A0A191ZJQ8</accession>
<dbReference type="AlphaFoldDB" id="A0A191ZJQ8"/>
<dbReference type="RefSeq" id="WP_066102325.1">
    <property type="nucleotide sequence ID" value="NZ_CP016027.1"/>
</dbReference>
<dbReference type="InterPro" id="IPR002142">
    <property type="entry name" value="Peptidase_S49"/>
</dbReference>
<evidence type="ECO:0000256" key="6">
    <source>
        <dbReference type="SAM" id="Phobius"/>
    </source>
</evidence>
<keyword evidence="6" id="KW-0472">Membrane</keyword>
<dbReference type="Pfam" id="PF01343">
    <property type="entry name" value="Peptidase_S49"/>
    <property type="match status" value="1"/>
</dbReference>
<keyword evidence="4" id="KW-0720">Serine protease</keyword>
<dbReference type="PANTHER" id="PTHR42987:SF8">
    <property type="entry name" value="PROTEINASE"/>
    <property type="match status" value="1"/>
</dbReference>
<evidence type="ECO:0000256" key="3">
    <source>
        <dbReference type="ARBA" id="ARBA00022801"/>
    </source>
</evidence>
<feature type="region of interest" description="Disordered" evidence="5">
    <location>
        <begin position="1"/>
        <end position="32"/>
    </location>
</feature>
<feature type="transmembrane region" description="Helical" evidence="6">
    <location>
        <begin position="64"/>
        <end position="83"/>
    </location>
</feature>
<evidence type="ECO:0000259" key="7">
    <source>
        <dbReference type="Pfam" id="PF01343"/>
    </source>
</evidence>
<dbReference type="GO" id="GO:0008236">
    <property type="term" value="F:serine-type peptidase activity"/>
    <property type="evidence" value="ECO:0007669"/>
    <property type="project" value="UniProtKB-KW"/>
</dbReference>
<dbReference type="Proteomes" id="UP000078596">
    <property type="component" value="Chromosome"/>
</dbReference>
<dbReference type="OrthoDB" id="9764363at2"/>
<feature type="domain" description="Peptidase S49" evidence="7">
    <location>
        <begin position="167"/>
        <end position="306"/>
    </location>
</feature>
<name>A0A191ZJQ8_9GAMM</name>
<dbReference type="GO" id="GO:0006508">
    <property type="term" value="P:proteolysis"/>
    <property type="evidence" value="ECO:0007669"/>
    <property type="project" value="UniProtKB-KW"/>
</dbReference>
<dbReference type="Gene3D" id="3.90.226.10">
    <property type="entry name" value="2-enoyl-CoA Hydratase, Chain A, domain 1"/>
    <property type="match status" value="1"/>
</dbReference>
<evidence type="ECO:0000256" key="5">
    <source>
        <dbReference type="SAM" id="MobiDB-lite"/>
    </source>
</evidence>
<dbReference type="EMBL" id="CP016027">
    <property type="protein sequence ID" value="ANJ68119.1"/>
    <property type="molecule type" value="Genomic_DNA"/>
</dbReference>
<keyword evidence="6" id="KW-1133">Transmembrane helix</keyword>
<organism evidence="8 9">
    <name type="scientific">Halothiobacillus diazotrophicus</name>
    <dbReference type="NCBI Taxonomy" id="1860122"/>
    <lineage>
        <taxon>Bacteria</taxon>
        <taxon>Pseudomonadati</taxon>
        <taxon>Pseudomonadota</taxon>
        <taxon>Gammaproteobacteria</taxon>
        <taxon>Chromatiales</taxon>
        <taxon>Halothiobacillaceae</taxon>
        <taxon>Halothiobacillus</taxon>
    </lineage>
</organism>
<dbReference type="SUPFAM" id="SSF52096">
    <property type="entry name" value="ClpP/crotonase"/>
    <property type="match status" value="1"/>
</dbReference>
<comment type="similarity">
    <text evidence="1">Belongs to the peptidase S49 family.</text>
</comment>
<keyword evidence="9" id="KW-1185">Reference proteome</keyword>
<dbReference type="Gene3D" id="6.20.330.10">
    <property type="match status" value="1"/>
</dbReference>
<gene>
    <name evidence="8" type="ORF">A9404_12710</name>
</gene>
<sequence>MTDSNRTSDDLRIEPKEEHAPTRNAHVEHETRAAQTDEAWARDALLDLAREGLLERRRTRRWQMFFRLIGLGILIWVIALFTLKVDHVESGALGNLKQPTAAIIDVRGVIAPGQDASAANLIPVLEKAFKAPQIKGIVLRMNTPGGSPVQAGQIYDAIMRLRKAYPAKPIYAVTEDICASGGYYIAAAADKIYADKASLVGSIGVRMDGFGFVDAMQKLGIESRLLTAGANKAMLDPFTPENPAQVQYMQKLLDTVHQQFIDAVKQGRGNRLASDPDLFSGLIYTGDQAVKNGLVDGLGSVRSVVRDQFRLQHEVDLTPHKSPLDRLLSQTTTEFGHALMGLWADQIGPKLLP</sequence>
<keyword evidence="6" id="KW-0812">Transmembrane</keyword>
<keyword evidence="2" id="KW-0645">Protease</keyword>